<dbReference type="GO" id="GO:0016846">
    <property type="term" value="F:carbon-sulfur lyase activity"/>
    <property type="evidence" value="ECO:0007669"/>
    <property type="project" value="InterPro"/>
</dbReference>
<dbReference type="InterPro" id="IPR006913">
    <property type="entry name" value="CENP-V/GFA"/>
</dbReference>
<protein>
    <recommendedName>
        <fullName evidence="4">CENP-V/GFA domain-containing protein</fullName>
    </recommendedName>
</protein>
<proteinExistence type="inferred from homology"/>
<dbReference type="Proteomes" id="UP000237631">
    <property type="component" value="Unassembled WGS sequence"/>
</dbReference>
<dbReference type="PANTHER" id="PTHR28620:SF1">
    <property type="entry name" value="CENP-V_GFA DOMAIN-CONTAINING PROTEIN"/>
    <property type="match status" value="1"/>
</dbReference>
<comment type="caution">
    <text evidence="5">The sequence shown here is derived from an EMBL/GenBank/DDBJ whole genome shotgun (WGS) entry which is preliminary data.</text>
</comment>
<dbReference type="STRING" id="357750.A0A2S6C8I7"/>
<evidence type="ECO:0000256" key="1">
    <source>
        <dbReference type="ARBA" id="ARBA00005495"/>
    </source>
</evidence>
<evidence type="ECO:0000313" key="5">
    <source>
        <dbReference type="EMBL" id="PPJ56030.1"/>
    </source>
</evidence>
<dbReference type="Gene3D" id="2.170.150.70">
    <property type="match status" value="1"/>
</dbReference>
<dbReference type="SUPFAM" id="SSF51316">
    <property type="entry name" value="Mss4-like"/>
    <property type="match status" value="1"/>
</dbReference>
<evidence type="ECO:0000259" key="4">
    <source>
        <dbReference type="PROSITE" id="PS51891"/>
    </source>
</evidence>
<dbReference type="InterPro" id="IPR052355">
    <property type="entry name" value="CENP-V-like"/>
</dbReference>
<name>A0A2S6C8I7_9PEZI</name>
<dbReference type="GO" id="GO:0046872">
    <property type="term" value="F:metal ion binding"/>
    <property type="evidence" value="ECO:0007669"/>
    <property type="project" value="UniProtKB-KW"/>
</dbReference>
<reference evidence="6" key="1">
    <citation type="journal article" date="2017" name="bioRxiv">
        <title>Conservation of a gene cluster reveals novel cercosporin biosynthetic mechanisms and extends production to the genus Colletotrichum.</title>
        <authorList>
            <person name="de Jonge R."/>
            <person name="Ebert M.K."/>
            <person name="Huitt-Roehl C.R."/>
            <person name="Pal P."/>
            <person name="Suttle J.C."/>
            <person name="Spanner R.E."/>
            <person name="Neubauer J.D."/>
            <person name="Jurick W.M.II."/>
            <person name="Stott K.A."/>
            <person name="Secor G.A."/>
            <person name="Thomma B.P.H.J."/>
            <person name="Van de Peer Y."/>
            <person name="Townsend C.A."/>
            <person name="Bolton M.D."/>
        </authorList>
    </citation>
    <scope>NUCLEOTIDE SEQUENCE [LARGE SCALE GENOMIC DNA]</scope>
    <source>
        <strain evidence="6">CBS538.71</strain>
    </source>
</reference>
<evidence type="ECO:0000256" key="3">
    <source>
        <dbReference type="ARBA" id="ARBA00022833"/>
    </source>
</evidence>
<keyword evidence="2" id="KW-0479">Metal-binding</keyword>
<gene>
    <name evidence="5" type="ORF">CBER1_03399</name>
</gene>
<dbReference type="InterPro" id="IPR011057">
    <property type="entry name" value="Mss4-like_sf"/>
</dbReference>
<sequence>MPTKITKTKAALAVKPKLSKTAAEAAIKAVSAPSRTGLPTPDPPKRDEKLEVHGGCHCGSIKYQMTIPRPSTETPFQVNRCNCSFCQKLGMSNYYLNDPSTNWKLLEPSNKSDLAKYPPNAKNGSKYFCRDCGTHVYQEARYPMGDQMVDLFTVNALTIDQPQEGLDLSETKIEYVDMLHDNFMAGTRDVPWPGGLP</sequence>
<dbReference type="PROSITE" id="PS51891">
    <property type="entry name" value="CENP_V_GFA"/>
    <property type="match status" value="1"/>
</dbReference>
<feature type="domain" description="CENP-V/GFA" evidence="4">
    <location>
        <begin position="52"/>
        <end position="177"/>
    </location>
</feature>
<evidence type="ECO:0000313" key="6">
    <source>
        <dbReference type="Proteomes" id="UP000237631"/>
    </source>
</evidence>
<organism evidence="5 6">
    <name type="scientific">Cercospora berteroae</name>
    <dbReference type="NCBI Taxonomy" id="357750"/>
    <lineage>
        <taxon>Eukaryota</taxon>
        <taxon>Fungi</taxon>
        <taxon>Dikarya</taxon>
        <taxon>Ascomycota</taxon>
        <taxon>Pezizomycotina</taxon>
        <taxon>Dothideomycetes</taxon>
        <taxon>Dothideomycetidae</taxon>
        <taxon>Mycosphaerellales</taxon>
        <taxon>Mycosphaerellaceae</taxon>
        <taxon>Cercospora</taxon>
    </lineage>
</organism>
<dbReference type="Pfam" id="PF04828">
    <property type="entry name" value="GFA"/>
    <property type="match status" value="1"/>
</dbReference>
<dbReference type="EMBL" id="PNEN01000527">
    <property type="protein sequence ID" value="PPJ56030.1"/>
    <property type="molecule type" value="Genomic_DNA"/>
</dbReference>
<keyword evidence="6" id="KW-1185">Reference proteome</keyword>
<accession>A0A2S6C8I7</accession>
<evidence type="ECO:0000256" key="2">
    <source>
        <dbReference type="ARBA" id="ARBA00022723"/>
    </source>
</evidence>
<dbReference type="AlphaFoldDB" id="A0A2S6C8I7"/>
<comment type="similarity">
    <text evidence="1">Belongs to the Gfa family.</text>
</comment>
<dbReference type="PANTHER" id="PTHR28620">
    <property type="entry name" value="CENTROMERE PROTEIN V"/>
    <property type="match status" value="1"/>
</dbReference>
<dbReference type="OrthoDB" id="2993351at2759"/>
<keyword evidence="3" id="KW-0862">Zinc</keyword>